<name>A0A0X7K0H4_9PSED</name>
<accession>A0A0X7K0H4</accession>
<dbReference type="EMBL" id="LRMR01000029">
    <property type="protein sequence ID" value="KWU49174.1"/>
    <property type="molecule type" value="Genomic_DNA"/>
</dbReference>
<evidence type="ECO:0000313" key="2">
    <source>
        <dbReference type="Proteomes" id="UP000067111"/>
    </source>
</evidence>
<evidence type="ECO:0000313" key="1">
    <source>
        <dbReference type="EMBL" id="KWU49174.1"/>
    </source>
</evidence>
<comment type="caution">
    <text evidence="1">The sequence shown here is derived from an EMBL/GenBank/DDBJ whole genome shotgun (WGS) entry which is preliminary data.</text>
</comment>
<organism evidence="1 2">
    <name type="scientific">Pseudomonas palleroniana</name>
    <dbReference type="NCBI Taxonomy" id="191390"/>
    <lineage>
        <taxon>Bacteria</taxon>
        <taxon>Pseudomonadati</taxon>
        <taxon>Pseudomonadota</taxon>
        <taxon>Gammaproteobacteria</taxon>
        <taxon>Pseudomonadales</taxon>
        <taxon>Pseudomonadaceae</taxon>
        <taxon>Pseudomonas</taxon>
    </lineage>
</organism>
<proteinExistence type="predicted"/>
<gene>
    <name evidence="1" type="ORF">AWV77_19170</name>
</gene>
<protein>
    <submittedName>
        <fullName evidence="1">Uncharacterized protein</fullName>
    </submittedName>
</protein>
<dbReference type="Proteomes" id="UP000067111">
    <property type="component" value="Unassembled WGS sequence"/>
</dbReference>
<sequence length="71" mass="7838">MVAENQNVRRLYVHSDLKAGEVMSVASGIVYPTAELPLLALGKVKADLLARFGSLEYELGPNFFDDIAHEF</sequence>
<reference evidence="2" key="1">
    <citation type="submission" date="2016-01" db="EMBL/GenBank/DDBJ databases">
        <authorList>
            <person name="Gamez R.M."/>
            <person name="Rodriguez F."/>
            <person name="Bernal J.F."/>
            <person name="Agarwala R."/>
            <person name="Landsman D."/>
            <person name="Marino-Ramirez L."/>
        </authorList>
    </citation>
    <scope>NUCLEOTIDE SEQUENCE [LARGE SCALE GENOMIC DNA]</scope>
    <source>
        <strain evidence="2">Ps006</strain>
    </source>
</reference>
<dbReference type="AlphaFoldDB" id="A0A0X7K0H4"/>